<organism evidence="2 3">
    <name type="scientific">Agromyces mariniharenae</name>
    <dbReference type="NCBI Taxonomy" id="2604423"/>
    <lineage>
        <taxon>Bacteria</taxon>
        <taxon>Bacillati</taxon>
        <taxon>Actinomycetota</taxon>
        <taxon>Actinomycetes</taxon>
        <taxon>Micrococcales</taxon>
        <taxon>Microbacteriaceae</taxon>
        <taxon>Agromyces</taxon>
    </lineage>
</organism>
<name>A0A5S4VGN7_9MICO</name>
<keyword evidence="3" id="KW-1185">Reference proteome</keyword>
<protein>
    <submittedName>
        <fullName evidence="2">Uncharacterized protein</fullName>
    </submittedName>
</protein>
<evidence type="ECO:0000256" key="1">
    <source>
        <dbReference type="SAM" id="Phobius"/>
    </source>
</evidence>
<dbReference type="AlphaFoldDB" id="A0A5S4VGN7"/>
<sequence>MSDDLDQLGVEETEVRRDSAGRNVVIAVIGLVLLIAALIPLTYGAIWVGSVVYAGVVAFFTGGPPPESPLPVT</sequence>
<keyword evidence="1" id="KW-0812">Transmembrane</keyword>
<dbReference type="RefSeq" id="WP_148732685.1">
    <property type="nucleotide sequence ID" value="NZ_VSSB01000001.1"/>
</dbReference>
<comment type="caution">
    <text evidence="2">The sequence shown here is derived from an EMBL/GenBank/DDBJ whole genome shotgun (WGS) entry which is preliminary data.</text>
</comment>
<dbReference type="Proteomes" id="UP000325243">
    <property type="component" value="Unassembled WGS sequence"/>
</dbReference>
<accession>A0A5S4VGN7</accession>
<reference evidence="2 3" key="1">
    <citation type="submission" date="2019-08" db="EMBL/GenBank/DDBJ databases">
        <authorList>
            <person name="Hu J."/>
        </authorList>
    </citation>
    <scope>NUCLEOTIDE SEQUENCE [LARGE SCALE GENOMIC DNA]</scope>
    <source>
        <strain evidence="2 3">NEAU-184</strain>
    </source>
</reference>
<dbReference type="EMBL" id="VSSB01000001">
    <property type="protein sequence ID" value="TYL53215.1"/>
    <property type="molecule type" value="Genomic_DNA"/>
</dbReference>
<proteinExistence type="predicted"/>
<keyword evidence="1" id="KW-0472">Membrane</keyword>
<gene>
    <name evidence="2" type="ORF">FYC51_05840</name>
</gene>
<evidence type="ECO:0000313" key="3">
    <source>
        <dbReference type="Proteomes" id="UP000325243"/>
    </source>
</evidence>
<keyword evidence="1" id="KW-1133">Transmembrane helix</keyword>
<feature type="transmembrane region" description="Helical" evidence="1">
    <location>
        <begin position="20"/>
        <end position="39"/>
    </location>
</feature>
<evidence type="ECO:0000313" key="2">
    <source>
        <dbReference type="EMBL" id="TYL53215.1"/>
    </source>
</evidence>